<dbReference type="NCBIfam" id="NF008559">
    <property type="entry name" value="PRK11504.1"/>
    <property type="match status" value="1"/>
</dbReference>
<dbReference type="Gene3D" id="3.10.450.40">
    <property type="match status" value="2"/>
</dbReference>
<comment type="cofactor">
    <cofactor evidence="2">
        <name>Mn(2+)</name>
        <dbReference type="ChEBI" id="CHEBI:29035"/>
    </cofactor>
</comment>
<keyword evidence="6 13" id="KW-0479">Metal-binding</keyword>
<evidence type="ECO:0000313" key="18">
    <source>
        <dbReference type="Proteomes" id="UP000318331"/>
    </source>
</evidence>
<dbReference type="Pfam" id="PF21994">
    <property type="entry name" value="AGAO-like_N2"/>
    <property type="match status" value="1"/>
</dbReference>
<evidence type="ECO:0000313" key="17">
    <source>
        <dbReference type="EMBL" id="TQM63496.1"/>
    </source>
</evidence>
<dbReference type="InterPro" id="IPR016182">
    <property type="entry name" value="Cu_amine_oxidase_N-reg"/>
</dbReference>
<keyword evidence="18" id="KW-1185">Reference proteome</keyword>
<evidence type="ECO:0000256" key="10">
    <source>
        <dbReference type="ARBA" id="ARBA00023211"/>
    </source>
</evidence>
<feature type="domain" description="Copper amine oxidase catalytic" evidence="14">
    <location>
        <begin position="235"/>
        <end position="637"/>
    </location>
</feature>
<feature type="active site" description="Proton acceptor" evidence="11">
    <location>
        <position position="312"/>
    </location>
</feature>
<evidence type="ECO:0000256" key="9">
    <source>
        <dbReference type="ARBA" id="ARBA00023008"/>
    </source>
</evidence>
<feature type="domain" description="Copper amine oxidase N3-terminal" evidence="15">
    <location>
        <begin position="113"/>
        <end position="213"/>
    </location>
</feature>
<evidence type="ECO:0000256" key="5">
    <source>
        <dbReference type="ARBA" id="ARBA00011738"/>
    </source>
</evidence>
<sequence>MTHAHHTLRSIHPGTPRHPLDPLCGAEIARGREILAAAGKIGPHTRFPSVLPVEPAKDAVAAFRPGDPLEREILFVALEVDTGRAAEAVVSVTGGTVVSWTELNNDVHPHGQPPYLFEEYERAEKIAKASPEWRAAMARRGIENPERAFCSPLAPGYFGREDEAGHRIIRSLTFLRDDDNDSPWAHPVEGLILHINLTENRVVRVEDEGDIPVPAEHGNYGPQAQGPARTSLTPIEITQPEGPSFTVDGASVSWENWKFRVGFNGREGLVLTQLTFRDGEEDRSVLYRASVPEMVVPYGDTTPTRYWISYFDAGEYLLGKNANTLTLGCDCLGVIQYFDACVADDHGNPITIPQAICMHEEDYGILWKHTDLNGKTEVRRSRRLVISSFSTIGNYDYGFFWYLYLDGTIQIEAKATGIVFAGGGEPGSTSPHAPEIAPGLFAPVHQHLFCARLDTAIDGDRNNLFEVDVVGLPTGPDNPHGNAFTWRETPLTSEHAAQRDALPSAGRHWEIRSAERTNRLGKPTAFHLIPQGSATLMAQPGSRVWDRATFATKHLWATPYRPDEMYPAGDYPNGHAGGAGLPAWTAADRNLVDENLVLWHVFGPTHIPRPEDWPVMPVDYSGFLLKPYGFLDQNPAMDIPDWSAASACCTDGDCTCSHGETEAPE</sequence>
<evidence type="ECO:0000256" key="2">
    <source>
        <dbReference type="ARBA" id="ARBA00001936"/>
    </source>
</evidence>
<evidence type="ECO:0000259" key="15">
    <source>
        <dbReference type="Pfam" id="PF02728"/>
    </source>
</evidence>
<protein>
    <recommendedName>
        <fullName evidence="13">Amine oxidase</fullName>
        <ecNumber evidence="13">1.4.3.-</ecNumber>
    </recommendedName>
</protein>
<dbReference type="PANTHER" id="PTHR10638:SF86">
    <property type="entry name" value="COPPER AMINE OXIDASE 1-RELATED"/>
    <property type="match status" value="1"/>
</dbReference>
<comment type="cofactor">
    <cofactor evidence="13">
        <name>Cu cation</name>
        <dbReference type="ChEBI" id="CHEBI:23378"/>
    </cofactor>
    <text evidence="13">Contains 1 topaquinone per subunit.</text>
</comment>
<keyword evidence="8 13" id="KW-0560">Oxidoreductase</keyword>
<dbReference type="EC" id="1.4.3.-" evidence="13"/>
<organism evidence="17 18">
    <name type="scientific">Klugiella xanthotipulae</name>
    <dbReference type="NCBI Taxonomy" id="244735"/>
    <lineage>
        <taxon>Bacteria</taxon>
        <taxon>Bacillati</taxon>
        <taxon>Actinomycetota</taxon>
        <taxon>Actinomycetes</taxon>
        <taxon>Micrococcales</taxon>
        <taxon>Microbacteriaceae</taxon>
        <taxon>Klugiella</taxon>
    </lineage>
</organism>
<gene>
    <name evidence="17" type="ORF">FB466_1760</name>
</gene>
<keyword evidence="10" id="KW-0464">Manganese</keyword>
<evidence type="ECO:0000256" key="1">
    <source>
        <dbReference type="ARBA" id="ARBA00001935"/>
    </source>
</evidence>
<evidence type="ECO:0000256" key="8">
    <source>
        <dbReference type="ARBA" id="ARBA00023002"/>
    </source>
</evidence>
<reference evidence="17 18" key="1">
    <citation type="submission" date="2019-06" db="EMBL/GenBank/DDBJ databases">
        <title>Sequencing the genomes of 1000 actinobacteria strains.</title>
        <authorList>
            <person name="Klenk H.-P."/>
        </authorList>
    </citation>
    <scope>NUCLEOTIDE SEQUENCE [LARGE SCALE GENOMIC DNA]</scope>
    <source>
        <strain evidence="17 18">DSM 18031</strain>
    </source>
</reference>
<dbReference type="EMBL" id="VFPN01000002">
    <property type="protein sequence ID" value="TQM63496.1"/>
    <property type="molecule type" value="Genomic_DNA"/>
</dbReference>
<dbReference type="PROSITE" id="PS01164">
    <property type="entry name" value="COPPER_AMINE_OXID_1"/>
    <property type="match status" value="1"/>
</dbReference>
<comment type="similarity">
    <text evidence="4 13">Belongs to the copper/topaquinone oxidase family.</text>
</comment>
<feature type="active site" description="Schiff-base intermediate with substrate; via topaquinone" evidence="11">
    <location>
        <position position="395"/>
    </location>
</feature>
<dbReference type="InterPro" id="IPR000269">
    <property type="entry name" value="Cu_amine_oxidase"/>
</dbReference>
<dbReference type="Gene3D" id="2.70.98.20">
    <property type="entry name" value="Copper amine oxidase, catalytic domain"/>
    <property type="match status" value="1"/>
</dbReference>
<keyword evidence="7 11" id="KW-0801">TPQ</keyword>
<dbReference type="SUPFAM" id="SSF49998">
    <property type="entry name" value="Amine oxidase catalytic domain"/>
    <property type="match status" value="1"/>
</dbReference>
<comment type="cofactor">
    <cofactor evidence="3">
        <name>Zn(2+)</name>
        <dbReference type="ChEBI" id="CHEBI:29105"/>
    </cofactor>
</comment>
<dbReference type="InterPro" id="IPR015802">
    <property type="entry name" value="Cu_amine_oxidase_N3"/>
</dbReference>
<feature type="modified residue" description="2',4',5'-topaquinone" evidence="12">
    <location>
        <position position="395"/>
    </location>
</feature>
<dbReference type="Pfam" id="PF02728">
    <property type="entry name" value="Cu_amine_oxidN3"/>
    <property type="match status" value="1"/>
</dbReference>
<keyword evidence="9 13" id="KW-0186">Copper</keyword>
<evidence type="ECO:0000259" key="14">
    <source>
        <dbReference type="Pfam" id="PF01179"/>
    </source>
</evidence>
<dbReference type="Pfam" id="PF01179">
    <property type="entry name" value="Cu_amine_oxid"/>
    <property type="match status" value="1"/>
</dbReference>
<dbReference type="PANTHER" id="PTHR10638">
    <property type="entry name" value="COPPER AMINE OXIDASE"/>
    <property type="match status" value="1"/>
</dbReference>
<comment type="PTM">
    <text evidence="12 13">Topaquinone (TPQ) is generated by copper-dependent autoxidation of a specific tyrosyl residue.</text>
</comment>
<evidence type="ECO:0000256" key="3">
    <source>
        <dbReference type="ARBA" id="ARBA00001947"/>
    </source>
</evidence>
<comment type="cofactor">
    <cofactor evidence="1">
        <name>Cu cation</name>
        <dbReference type="ChEBI" id="CHEBI:23378"/>
    </cofactor>
</comment>
<evidence type="ECO:0000256" key="13">
    <source>
        <dbReference type="RuleBase" id="RU000672"/>
    </source>
</evidence>
<evidence type="ECO:0000256" key="6">
    <source>
        <dbReference type="ARBA" id="ARBA00022723"/>
    </source>
</evidence>
<dbReference type="InterPro" id="IPR015798">
    <property type="entry name" value="Cu_amine_oxidase_C"/>
</dbReference>
<dbReference type="Proteomes" id="UP000318331">
    <property type="component" value="Unassembled WGS sequence"/>
</dbReference>
<dbReference type="GO" id="GO:0009308">
    <property type="term" value="P:amine metabolic process"/>
    <property type="evidence" value="ECO:0007669"/>
    <property type="project" value="UniProtKB-UniRule"/>
</dbReference>
<dbReference type="InterPro" id="IPR049948">
    <property type="entry name" value="Cu_Am_ox_TPQ-bd"/>
</dbReference>
<accession>A0A543HYT4</accession>
<evidence type="ECO:0000256" key="12">
    <source>
        <dbReference type="PIRSR" id="PIRSR600269-51"/>
    </source>
</evidence>
<proteinExistence type="inferred from homology"/>
<name>A0A543HYT4_9MICO</name>
<dbReference type="GO" id="GO:0005507">
    <property type="term" value="F:copper ion binding"/>
    <property type="evidence" value="ECO:0007669"/>
    <property type="project" value="InterPro"/>
</dbReference>
<dbReference type="InterPro" id="IPR054157">
    <property type="entry name" value="AGAO-like_N2"/>
</dbReference>
<dbReference type="InterPro" id="IPR036460">
    <property type="entry name" value="Cu_amine_oxidase_C_sf"/>
</dbReference>
<comment type="subunit">
    <text evidence="5">Homodimer.</text>
</comment>
<dbReference type="GO" id="GO:0008131">
    <property type="term" value="F:primary methylamine oxidase activity"/>
    <property type="evidence" value="ECO:0007669"/>
    <property type="project" value="InterPro"/>
</dbReference>
<dbReference type="RefSeq" id="WP_141917611.1">
    <property type="nucleotide sequence ID" value="NZ_BAAAYS010000011.1"/>
</dbReference>
<dbReference type="AlphaFoldDB" id="A0A543HYT4"/>
<comment type="caution">
    <text evidence="17">The sequence shown here is derived from an EMBL/GenBank/DDBJ whole genome shotgun (WGS) entry which is preliminary data.</text>
</comment>
<evidence type="ECO:0000256" key="7">
    <source>
        <dbReference type="ARBA" id="ARBA00022772"/>
    </source>
</evidence>
<evidence type="ECO:0000256" key="4">
    <source>
        <dbReference type="ARBA" id="ARBA00007983"/>
    </source>
</evidence>
<dbReference type="OrthoDB" id="9772590at2"/>
<feature type="domain" description="AGAO-like N2" evidence="16">
    <location>
        <begin position="26"/>
        <end position="99"/>
    </location>
</feature>
<dbReference type="SUPFAM" id="SSF54416">
    <property type="entry name" value="Amine oxidase N-terminal region"/>
    <property type="match status" value="2"/>
</dbReference>
<evidence type="ECO:0000256" key="11">
    <source>
        <dbReference type="PIRSR" id="PIRSR600269-50"/>
    </source>
</evidence>
<dbReference type="GO" id="GO:0048038">
    <property type="term" value="F:quinone binding"/>
    <property type="evidence" value="ECO:0007669"/>
    <property type="project" value="InterPro"/>
</dbReference>
<evidence type="ECO:0000259" key="16">
    <source>
        <dbReference type="Pfam" id="PF21994"/>
    </source>
</evidence>